<organism evidence="2 3">
    <name type="scientific">Collybiopsis luxurians FD-317 M1</name>
    <dbReference type="NCBI Taxonomy" id="944289"/>
    <lineage>
        <taxon>Eukaryota</taxon>
        <taxon>Fungi</taxon>
        <taxon>Dikarya</taxon>
        <taxon>Basidiomycota</taxon>
        <taxon>Agaricomycotina</taxon>
        <taxon>Agaricomycetes</taxon>
        <taxon>Agaricomycetidae</taxon>
        <taxon>Agaricales</taxon>
        <taxon>Marasmiineae</taxon>
        <taxon>Omphalotaceae</taxon>
        <taxon>Collybiopsis</taxon>
        <taxon>Collybiopsis luxurians</taxon>
    </lineage>
</organism>
<keyword evidence="3" id="KW-1185">Reference proteome</keyword>
<protein>
    <submittedName>
        <fullName evidence="2">Uncharacterized protein</fullName>
    </submittedName>
</protein>
<evidence type="ECO:0000313" key="2">
    <source>
        <dbReference type="EMBL" id="KIK60534.1"/>
    </source>
</evidence>
<evidence type="ECO:0000256" key="1">
    <source>
        <dbReference type="SAM" id="MobiDB-lite"/>
    </source>
</evidence>
<gene>
    <name evidence="2" type="ORF">GYMLUDRAFT_244518</name>
</gene>
<feature type="compositionally biased region" description="Low complexity" evidence="1">
    <location>
        <begin position="36"/>
        <end position="47"/>
    </location>
</feature>
<feature type="region of interest" description="Disordered" evidence="1">
    <location>
        <begin position="23"/>
        <end position="71"/>
    </location>
</feature>
<name>A0A0D0CDI5_9AGAR</name>
<dbReference type="Proteomes" id="UP000053593">
    <property type="component" value="Unassembled WGS sequence"/>
</dbReference>
<dbReference type="EMBL" id="KN834775">
    <property type="protein sequence ID" value="KIK60534.1"/>
    <property type="molecule type" value="Genomic_DNA"/>
</dbReference>
<feature type="compositionally biased region" description="Polar residues" evidence="1">
    <location>
        <begin position="48"/>
        <end position="66"/>
    </location>
</feature>
<accession>A0A0D0CDI5</accession>
<dbReference type="HOGENOM" id="CLU_1865350_0_0_1"/>
<evidence type="ECO:0000313" key="3">
    <source>
        <dbReference type="Proteomes" id="UP000053593"/>
    </source>
</evidence>
<reference evidence="2 3" key="1">
    <citation type="submission" date="2014-04" db="EMBL/GenBank/DDBJ databases">
        <title>Evolutionary Origins and Diversification of the Mycorrhizal Mutualists.</title>
        <authorList>
            <consortium name="DOE Joint Genome Institute"/>
            <consortium name="Mycorrhizal Genomics Consortium"/>
            <person name="Kohler A."/>
            <person name="Kuo A."/>
            <person name="Nagy L.G."/>
            <person name="Floudas D."/>
            <person name="Copeland A."/>
            <person name="Barry K.W."/>
            <person name="Cichocki N."/>
            <person name="Veneault-Fourrey C."/>
            <person name="LaButti K."/>
            <person name="Lindquist E.A."/>
            <person name="Lipzen A."/>
            <person name="Lundell T."/>
            <person name="Morin E."/>
            <person name="Murat C."/>
            <person name="Riley R."/>
            <person name="Ohm R."/>
            <person name="Sun H."/>
            <person name="Tunlid A."/>
            <person name="Henrissat B."/>
            <person name="Grigoriev I.V."/>
            <person name="Hibbett D.S."/>
            <person name="Martin F."/>
        </authorList>
    </citation>
    <scope>NUCLEOTIDE SEQUENCE [LARGE SCALE GENOMIC DNA]</scope>
    <source>
        <strain evidence="2 3">FD-317 M1</strain>
    </source>
</reference>
<sequence>MSLHLAKQIDYIPEIPTKCKQNITGLKNQKRPTLEAPSDAPAAPSDSGCATSQLKTTQWPKQQSAGENEEVADGCWIQEDMTLFAQRFGYREEAKNEDEEEECEVDGWEEEWFNSKELEEKLFHYAAAMDSDVEDGD</sequence>
<proteinExistence type="predicted"/>
<dbReference type="AlphaFoldDB" id="A0A0D0CDI5"/>